<sequence>MESLCVALVSFASVVLVLRQTDATIPLAAAFGLLVYILGTVVYKVGKALIYPFYISGLRHLPGPKDNQFLVGQGIRLLKAAGPNDLYLDWVRKWPDAPFIRHLTFGNSEVLLVNSLEAAREVLQTHAYSFVKPSFFVKLVGEILGTGILFSVGEQHKQLRRIMAGPLSKPSVRKMLPIFKDKARELSTEFDTAIGGEKNGVVEVEALFSRTAFKVISTALLSRDITEFRSKSSPLSFEECYRGILNPPLLGKLITFINPFIPLRWLPIEANLAFIRAHTALRAMLSELIQERVMQVQQDKKSGRSDENAGPKDFLTHMIEANLAEKKGVSDQMLIDVIIQSVSAGHETTAGTLTWTIYALVQYPDMQQRLREEILSAQQKQPELDAATIDSLPYLNNIISESLRVYSPTLMAPWEAGEDVVIAGVSIPKGTTVTTIPAMVHLNPAIWGADVETFNPNRWESTTGAAANPFAIEAFINGPRTCPGRALALLEIKTVLVEMMSNFSLEAVDVDVQLEHPSLTLKPKGGLHVRVQRL</sequence>
<keyword evidence="6" id="KW-0812">Transmembrane</keyword>
<organism evidence="7 8">
    <name type="scientific">Hypocrea virens (strain Gv29-8 / FGSC 10586)</name>
    <name type="common">Gliocladium virens</name>
    <name type="synonym">Trichoderma virens</name>
    <dbReference type="NCBI Taxonomy" id="413071"/>
    <lineage>
        <taxon>Eukaryota</taxon>
        <taxon>Fungi</taxon>
        <taxon>Dikarya</taxon>
        <taxon>Ascomycota</taxon>
        <taxon>Pezizomycotina</taxon>
        <taxon>Sordariomycetes</taxon>
        <taxon>Hypocreomycetidae</taxon>
        <taxon>Hypocreales</taxon>
        <taxon>Hypocreaceae</taxon>
        <taxon>Trichoderma</taxon>
    </lineage>
</organism>
<dbReference type="EMBL" id="ABDF02000003">
    <property type="protein sequence ID" value="EHK25541.1"/>
    <property type="molecule type" value="Genomic_DNA"/>
</dbReference>
<accession>G9MJ78</accession>
<dbReference type="Gene3D" id="1.10.630.10">
    <property type="entry name" value="Cytochrome P450"/>
    <property type="match status" value="1"/>
</dbReference>
<dbReference type="PANTHER" id="PTHR24305">
    <property type="entry name" value="CYTOCHROME P450"/>
    <property type="match status" value="1"/>
</dbReference>
<keyword evidence="8" id="KW-1185">Reference proteome</keyword>
<dbReference type="InterPro" id="IPR036396">
    <property type="entry name" value="Cyt_P450_sf"/>
</dbReference>
<dbReference type="OMA" id="CITWFGT"/>
<dbReference type="GO" id="GO:0004497">
    <property type="term" value="F:monooxygenase activity"/>
    <property type="evidence" value="ECO:0007669"/>
    <property type="project" value="InterPro"/>
</dbReference>
<reference evidence="7 8" key="1">
    <citation type="journal article" date="2011" name="Genome Biol.">
        <title>Comparative genome sequence analysis underscores mycoparasitism as the ancestral life style of Trichoderma.</title>
        <authorList>
            <person name="Kubicek C.P."/>
            <person name="Herrera-Estrella A."/>
            <person name="Seidl-Seiboth V."/>
            <person name="Martinez D.A."/>
            <person name="Druzhinina I.S."/>
            <person name="Thon M."/>
            <person name="Zeilinger S."/>
            <person name="Casas-Flores S."/>
            <person name="Horwitz B.A."/>
            <person name="Mukherjee P.K."/>
            <person name="Mukherjee M."/>
            <person name="Kredics L."/>
            <person name="Alcaraz L.D."/>
            <person name="Aerts A."/>
            <person name="Antal Z."/>
            <person name="Atanasova L."/>
            <person name="Cervantes-Badillo M.G."/>
            <person name="Challacombe J."/>
            <person name="Chertkov O."/>
            <person name="McCluskey K."/>
            <person name="Coulpier F."/>
            <person name="Deshpande N."/>
            <person name="von Doehren H."/>
            <person name="Ebbole D.J."/>
            <person name="Esquivel-Naranjo E.U."/>
            <person name="Fekete E."/>
            <person name="Flipphi M."/>
            <person name="Glaser F."/>
            <person name="Gomez-Rodriguez E.Y."/>
            <person name="Gruber S."/>
            <person name="Han C."/>
            <person name="Henrissat B."/>
            <person name="Hermosa R."/>
            <person name="Hernandez-Onate M."/>
            <person name="Karaffa L."/>
            <person name="Kosti I."/>
            <person name="Le Crom S."/>
            <person name="Lindquist E."/>
            <person name="Lucas S."/>
            <person name="Luebeck M."/>
            <person name="Luebeck P.S."/>
            <person name="Margeot A."/>
            <person name="Metz B."/>
            <person name="Misra M."/>
            <person name="Nevalainen H."/>
            <person name="Omann M."/>
            <person name="Packer N."/>
            <person name="Perrone G."/>
            <person name="Uresti-Rivera E.E."/>
            <person name="Salamov A."/>
            <person name="Schmoll M."/>
            <person name="Seiboth B."/>
            <person name="Shapiro H."/>
            <person name="Sukno S."/>
            <person name="Tamayo-Ramos J.A."/>
            <person name="Tisch D."/>
            <person name="Wiest A."/>
            <person name="Wilkinson H.H."/>
            <person name="Zhang M."/>
            <person name="Coutinho P.M."/>
            <person name="Kenerley C.M."/>
            <person name="Monte E."/>
            <person name="Baker S.E."/>
            <person name="Grigoriev I.V."/>
        </authorList>
    </citation>
    <scope>NUCLEOTIDE SEQUENCE [LARGE SCALE GENOMIC DNA]</scope>
    <source>
        <strain evidence="8">Gv29-8 / FGSC 10586</strain>
    </source>
</reference>
<dbReference type="AlphaFoldDB" id="G9MJ78"/>
<evidence type="ECO:0000256" key="4">
    <source>
        <dbReference type="ARBA" id="ARBA00023004"/>
    </source>
</evidence>
<evidence type="ECO:0008006" key="9">
    <source>
        <dbReference type="Google" id="ProtNLM"/>
    </source>
</evidence>
<evidence type="ECO:0000256" key="1">
    <source>
        <dbReference type="ARBA" id="ARBA00010617"/>
    </source>
</evidence>
<comment type="similarity">
    <text evidence="1">Belongs to the cytochrome P450 family.</text>
</comment>
<dbReference type="PRINTS" id="PR00463">
    <property type="entry name" value="EP450I"/>
</dbReference>
<dbReference type="InParanoid" id="G9MJ78"/>
<feature type="binding site" description="axial binding residue" evidence="5">
    <location>
        <position position="482"/>
    </location>
    <ligand>
        <name>heme</name>
        <dbReference type="ChEBI" id="CHEBI:30413"/>
    </ligand>
    <ligandPart>
        <name>Fe</name>
        <dbReference type="ChEBI" id="CHEBI:18248"/>
    </ligandPart>
</feature>
<evidence type="ECO:0000313" key="8">
    <source>
        <dbReference type="Proteomes" id="UP000007115"/>
    </source>
</evidence>
<keyword evidence="4 5" id="KW-0408">Iron</keyword>
<evidence type="ECO:0000256" key="3">
    <source>
        <dbReference type="ARBA" id="ARBA00022723"/>
    </source>
</evidence>
<proteinExistence type="inferred from homology"/>
<dbReference type="GO" id="GO:0005506">
    <property type="term" value="F:iron ion binding"/>
    <property type="evidence" value="ECO:0007669"/>
    <property type="project" value="InterPro"/>
</dbReference>
<dbReference type="VEuPathDB" id="FungiDB:TRIVIDRAFT_31830"/>
<feature type="transmembrane region" description="Helical" evidence="6">
    <location>
        <begin position="29"/>
        <end position="46"/>
    </location>
</feature>
<gene>
    <name evidence="7" type="ORF">TRIVIDRAFT_31830</name>
</gene>
<dbReference type="PRINTS" id="PR00385">
    <property type="entry name" value="P450"/>
</dbReference>
<evidence type="ECO:0000256" key="5">
    <source>
        <dbReference type="PIRSR" id="PIRSR602401-1"/>
    </source>
</evidence>
<dbReference type="InterPro" id="IPR002401">
    <property type="entry name" value="Cyt_P450_E_grp-I"/>
</dbReference>
<evidence type="ECO:0000256" key="2">
    <source>
        <dbReference type="ARBA" id="ARBA00022617"/>
    </source>
</evidence>
<dbReference type="RefSeq" id="XP_013959746.1">
    <property type="nucleotide sequence ID" value="XM_014104271.1"/>
</dbReference>
<dbReference type="SUPFAM" id="SSF48264">
    <property type="entry name" value="Cytochrome P450"/>
    <property type="match status" value="1"/>
</dbReference>
<name>G9MJ78_HYPVG</name>
<keyword evidence="6" id="KW-0472">Membrane</keyword>
<comment type="caution">
    <text evidence="7">The sequence shown here is derived from an EMBL/GenBank/DDBJ whole genome shotgun (WGS) entry which is preliminary data.</text>
</comment>
<dbReference type="STRING" id="413071.G9MJ78"/>
<dbReference type="OrthoDB" id="1470350at2759"/>
<dbReference type="HOGENOM" id="CLU_001570_5_11_1"/>
<comment type="cofactor">
    <cofactor evidence="5">
        <name>heme</name>
        <dbReference type="ChEBI" id="CHEBI:30413"/>
    </cofactor>
</comment>
<evidence type="ECO:0000313" key="7">
    <source>
        <dbReference type="EMBL" id="EHK25541.1"/>
    </source>
</evidence>
<protein>
    <recommendedName>
        <fullName evidence="9">Cytochrome P450 monooxygenase</fullName>
    </recommendedName>
</protein>
<keyword evidence="2 5" id="KW-0349">Heme</keyword>
<dbReference type="InterPro" id="IPR001128">
    <property type="entry name" value="Cyt_P450"/>
</dbReference>
<dbReference type="Pfam" id="PF00067">
    <property type="entry name" value="p450"/>
    <property type="match status" value="1"/>
</dbReference>
<dbReference type="InterPro" id="IPR050121">
    <property type="entry name" value="Cytochrome_P450_monoxygenase"/>
</dbReference>
<keyword evidence="3 5" id="KW-0479">Metal-binding</keyword>
<dbReference type="Proteomes" id="UP000007115">
    <property type="component" value="Unassembled WGS sequence"/>
</dbReference>
<evidence type="ECO:0000256" key="6">
    <source>
        <dbReference type="SAM" id="Phobius"/>
    </source>
</evidence>
<dbReference type="eggNOG" id="KOG0157">
    <property type="taxonomic scope" value="Eukaryota"/>
</dbReference>
<dbReference type="GO" id="GO:0020037">
    <property type="term" value="F:heme binding"/>
    <property type="evidence" value="ECO:0007669"/>
    <property type="project" value="InterPro"/>
</dbReference>
<keyword evidence="6" id="KW-1133">Transmembrane helix</keyword>
<dbReference type="GO" id="GO:0016705">
    <property type="term" value="F:oxidoreductase activity, acting on paired donors, with incorporation or reduction of molecular oxygen"/>
    <property type="evidence" value="ECO:0007669"/>
    <property type="project" value="InterPro"/>
</dbReference>
<dbReference type="GeneID" id="25793035"/>
<dbReference type="PANTHER" id="PTHR24305:SF166">
    <property type="entry name" value="CYTOCHROME P450 12A4, MITOCHONDRIAL-RELATED"/>
    <property type="match status" value="1"/>
</dbReference>